<dbReference type="Ensembl" id="ENSMSIT00000004995.1">
    <property type="protein sequence ID" value="ENSMSIP00000003934.1"/>
    <property type="gene ID" value="ENSMSIG00000003638.1"/>
</dbReference>
<feature type="transmembrane region" description="Helical" evidence="1">
    <location>
        <begin position="93"/>
        <end position="114"/>
    </location>
</feature>
<reference evidence="2" key="2">
    <citation type="submission" date="2025-09" db="UniProtKB">
        <authorList>
            <consortium name="Ensembl"/>
        </authorList>
    </citation>
    <scope>IDENTIFICATION</scope>
</reference>
<dbReference type="AlphaFoldDB" id="A0A8C6GDE7"/>
<dbReference type="Proteomes" id="UP000694415">
    <property type="component" value="Unplaced"/>
</dbReference>
<proteinExistence type="predicted"/>
<keyword evidence="1" id="KW-0812">Transmembrane</keyword>
<dbReference type="GeneTree" id="ENSGT00910000148014"/>
<keyword evidence="3" id="KW-1185">Reference proteome</keyword>
<protein>
    <submittedName>
        <fullName evidence="2">Uncharacterized protein</fullName>
    </submittedName>
</protein>
<evidence type="ECO:0000313" key="2">
    <source>
        <dbReference type="Ensembl" id="ENSMSIP00000003934.1"/>
    </source>
</evidence>
<evidence type="ECO:0000313" key="3">
    <source>
        <dbReference type="Proteomes" id="UP000694415"/>
    </source>
</evidence>
<accession>A0A8C6GDE7</accession>
<keyword evidence="1" id="KW-1133">Transmembrane helix</keyword>
<organism evidence="2 3">
    <name type="scientific">Mus spicilegus</name>
    <name type="common">Mound-building mouse</name>
    <dbReference type="NCBI Taxonomy" id="10103"/>
    <lineage>
        <taxon>Eukaryota</taxon>
        <taxon>Metazoa</taxon>
        <taxon>Chordata</taxon>
        <taxon>Craniata</taxon>
        <taxon>Vertebrata</taxon>
        <taxon>Euteleostomi</taxon>
        <taxon>Mammalia</taxon>
        <taxon>Eutheria</taxon>
        <taxon>Euarchontoglires</taxon>
        <taxon>Glires</taxon>
        <taxon>Rodentia</taxon>
        <taxon>Myomorpha</taxon>
        <taxon>Muroidea</taxon>
        <taxon>Muridae</taxon>
        <taxon>Murinae</taxon>
        <taxon>Mus</taxon>
        <taxon>Mus</taxon>
    </lineage>
</organism>
<keyword evidence="1" id="KW-0472">Membrane</keyword>
<evidence type="ECO:0000256" key="1">
    <source>
        <dbReference type="SAM" id="Phobius"/>
    </source>
</evidence>
<name>A0A8C6GDE7_MUSSI</name>
<reference evidence="2" key="1">
    <citation type="submission" date="2025-08" db="UniProtKB">
        <authorList>
            <consortium name="Ensembl"/>
        </authorList>
    </citation>
    <scope>IDENTIFICATION</scope>
</reference>
<sequence length="119" mass="13924">MPLITTVTLLKMVARHPLKLLCNKVFNIHLQQKTFLRSQMATHHQSACMKLKPNTRHIISIPMGQPTVLVQLETLALLTITIQKFQTQDHMKFWKNLLLLSHLLFLLLLLLLLLRYHKL</sequence>